<evidence type="ECO:0008006" key="4">
    <source>
        <dbReference type="Google" id="ProtNLM"/>
    </source>
</evidence>
<dbReference type="InterPro" id="IPR027417">
    <property type="entry name" value="P-loop_NTPase"/>
</dbReference>
<protein>
    <recommendedName>
        <fullName evidence="4">ABC transporter domain-containing protein</fullName>
    </recommendedName>
</protein>
<dbReference type="Gene3D" id="3.40.50.300">
    <property type="entry name" value="P-loop containing nucleotide triphosphate hydrolases"/>
    <property type="match status" value="1"/>
</dbReference>
<sequence>MESRSRVNLAEQMKHRPGDLSGGQQQRCVTADRRSHWIRPKIIVDEPTAYLDFNQMEEVLQLIRSRTQNERSQQCSNDYDP</sequence>
<evidence type="ECO:0000256" key="1">
    <source>
        <dbReference type="SAM" id="MobiDB-lite"/>
    </source>
</evidence>
<feature type="region of interest" description="Disordered" evidence="1">
    <location>
        <begin position="1"/>
        <end position="32"/>
    </location>
</feature>
<gene>
    <name evidence="2" type="ORF">DIJ64_14730</name>
</gene>
<dbReference type="Proteomes" id="UP000249682">
    <property type="component" value="Chromosome"/>
</dbReference>
<proteinExistence type="predicted"/>
<dbReference type="AlphaFoldDB" id="A0AAD0KW25"/>
<name>A0AAD0KW25_MYCLR</name>
<reference evidence="2 3" key="1">
    <citation type="submission" date="2018-05" db="EMBL/GenBank/DDBJ databases">
        <title>Evolution of small genomes with special reference to Mycobacterium leprae.</title>
        <authorList>
            <person name="Mohanty P.S."/>
            <person name="Bansal A.K."/>
            <person name="Gupta U.D."/>
            <person name="Naaz F."/>
            <person name="Dwivedi V.D."/>
            <person name="Singh H."/>
            <person name="Gupta G."/>
            <person name="Sharma S."/>
            <person name="Arora M."/>
        </authorList>
    </citation>
    <scope>NUCLEOTIDE SEQUENCE [LARGE SCALE GENOMIC DNA]</scope>
    <source>
        <strain evidence="2 3">MRHRU-235-G</strain>
    </source>
</reference>
<evidence type="ECO:0000313" key="2">
    <source>
        <dbReference type="EMBL" id="AWV48873.1"/>
    </source>
</evidence>
<accession>A0AAD0KW25</accession>
<dbReference type="EMBL" id="CP029543">
    <property type="protein sequence ID" value="AWV48873.1"/>
    <property type="molecule type" value="Genomic_DNA"/>
</dbReference>
<organism evidence="2 3">
    <name type="scientific">Mycobacterium leprae</name>
    <dbReference type="NCBI Taxonomy" id="1769"/>
    <lineage>
        <taxon>Bacteria</taxon>
        <taxon>Bacillati</taxon>
        <taxon>Actinomycetota</taxon>
        <taxon>Actinomycetes</taxon>
        <taxon>Mycobacteriales</taxon>
        <taxon>Mycobacteriaceae</taxon>
        <taxon>Mycobacterium</taxon>
    </lineage>
</organism>
<evidence type="ECO:0000313" key="3">
    <source>
        <dbReference type="Proteomes" id="UP000249682"/>
    </source>
</evidence>
<dbReference type="SUPFAM" id="SSF52540">
    <property type="entry name" value="P-loop containing nucleoside triphosphate hydrolases"/>
    <property type="match status" value="1"/>
</dbReference>